<dbReference type="EC" id="4.99.1.3" evidence="4"/>
<evidence type="ECO:0000313" key="4">
    <source>
        <dbReference type="EMBL" id="SUS03974.1"/>
    </source>
</evidence>
<dbReference type="SUPFAM" id="SSF53800">
    <property type="entry name" value="Chelatase"/>
    <property type="match status" value="1"/>
</dbReference>
<accession>A0A380T886</accession>
<sequence>MTTSTGIMICGHGSRSVAAVEEFRHLVGRLRERLPAHDVEFGFLEFARPVIRDGLEALKARGAQRIICLPGMLFAAGHVKNDLPSEINTFAAENPGIEVCFGRELAIDPKLLRASAARIAAAEAAAERPIPRAETLLLVVGRGTNDSDANSNVSKVARMLWEGMGFGWTEVGYSGVAHPLTDAALDHAARLGYRRIIVFPYFLFTGILVDRIYAAADACRQQQPQIEVVKADYLNDHPLVIETFLARLEEAIDGTGVMNCLLCKYREQVLGYEKDQGAAQAGHHHHVRGIGTDADHAHDHAHDHHGHEHAHDHHGHHHHGHDHHGHHHGAHDHDHAHAHPHPHGGNGQDRTGG</sequence>
<evidence type="ECO:0000313" key="5">
    <source>
        <dbReference type="EMBL" id="SUS08191.1"/>
    </source>
</evidence>
<dbReference type="EMBL" id="UIDG01000019">
    <property type="protein sequence ID" value="SUS03974.1"/>
    <property type="molecule type" value="Genomic_DNA"/>
</dbReference>
<dbReference type="InterPro" id="IPR050963">
    <property type="entry name" value="Sirohydro_Cobaltochel/CbiX"/>
</dbReference>
<feature type="compositionally biased region" description="Basic residues" evidence="3">
    <location>
        <begin position="312"/>
        <end position="330"/>
    </location>
</feature>
<feature type="region of interest" description="Disordered" evidence="3">
    <location>
        <begin position="276"/>
        <end position="353"/>
    </location>
</feature>
<dbReference type="GO" id="GO:0046872">
    <property type="term" value="F:metal ion binding"/>
    <property type="evidence" value="ECO:0007669"/>
    <property type="project" value="UniProtKB-KW"/>
</dbReference>
<organism evidence="4">
    <name type="scientific">metagenome</name>
    <dbReference type="NCBI Taxonomy" id="256318"/>
    <lineage>
        <taxon>unclassified sequences</taxon>
        <taxon>metagenomes</taxon>
    </lineage>
</organism>
<dbReference type="EMBL" id="UIDG01000556">
    <property type="protein sequence ID" value="SUS08191.1"/>
    <property type="molecule type" value="Genomic_DNA"/>
</dbReference>
<dbReference type="GO" id="GO:0016852">
    <property type="term" value="F:sirohydrochlorin cobaltochelatase activity"/>
    <property type="evidence" value="ECO:0007669"/>
    <property type="project" value="UniProtKB-EC"/>
</dbReference>
<feature type="compositionally biased region" description="Basic and acidic residues" evidence="3">
    <location>
        <begin position="293"/>
        <end position="311"/>
    </location>
</feature>
<evidence type="ECO:0000256" key="2">
    <source>
        <dbReference type="ARBA" id="ARBA00023239"/>
    </source>
</evidence>
<dbReference type="CDD" id="cd03416">
    <property type="entry name" value="CbiX_SirB_N"/>
    <property type="match status" value="1"/>
</dbReference>
<keyword evidence="1" id="KW-0479">Metal-binding</keyword>
<dbReference type="AlphaFoldDB" id="A0A380T886"/>
<reference evidence="4" key="1">
    <citation type="submission" date="2018-07" db="EMBL/GenBank/DDBJ databases">
        <authorList>
            <person name="Quirk P.G."/>
            <person name="Krulwich T.A."/>
        </authorList>
    </citation>
    <scope>NUCLEOTIDE SEQUENCE</scope>
</reference>
<evidence type="ECO:0000256" key="3">
    <source>
        <dbReference type="SAM" id="MobiDB-lite"/>
    </source>
</evidence>
<proteinExistence type="predicted"/>
<dbReference type="CDD" id="cd03414">
    <property type="entry name" value="CbiX_SirB_C"/>
    <property type="match status" value="1"/>
</dbReference>
<dbReference type="PANTHER" id="PTHR33542">
    <property type="entry name" value="SIROHYDROCHLORIN FERROCHELATASE, CHLOROPLASTIC"/>
    <property type="match status" value="1"/>
</dbReference>
<protein>
    <submittedName>
        <fullName evidence="4">Putative sirohydrochlorin cobaltochelatase</fullName>
        <ecNumber evidence="4">4.99.1.3</ecNumber>
    </submittedName>
</protein>
<dbReference type="InterPro" id="IPR002762">
    <property type="entry name" value="CbiX-like"/>
</dbReference>
<dbReference type="Gene3D" id="3.40.50.1400">
    <property type="match status" value="2"/>
</dbReference>
<feature type="compositionally biased region" description="Gly residues" evidence="3">
    <location>
        <begin position="344"/>
        <end position="353"/>
    </location>
</feature>
<name>A0A380T886_9ZZZZ</name>
<dbReference type="Pfam" id="PF01903">
    <property type="entry name" value="CbiX"/>
    <property type="match status" value="2"/>
</dbReference>
<keyword evidence="2 4" id="KW-0456">Lyase</keyword>
<gene>
    <name evidence="4" type="ORF">DF3PB_1150007</name>
    <name evidence="5" type="ORF">DF3PB_60029</name>
</gene>
<dbReference type="PANTHER" id="PTHR33542:SF3">
    <property type="entry name" value="SIROHYDROCHLORIN FERROCHELATASE, CHLOROPLASTIC"/>
    <property type="match status" value="1"/>
</dbReference>
<evidence type="ECO:0000256" key="1">
    <source>
        <dbReference type="ARBA" id="ARBA00022723"/>
    </source>
</evidence>